<protein>
    <submittedName>
        <fullName evidence="1">Uncharacterized protein</fullName>
    </submittedName>
</protein>
<proteinExistence type="predicted"/>
<name>A0A9W7GXG5_HIBTR</name>
<evidence type="ECO:0000313" key="2">
    <source>
        <dbReference type="Proteomes" id="UP001165190"/>
    </source>
</evidence>
<sequence length="149" mass="17120">MDTITIRKVIESIEKELRRAKTLIESPDSKQPNIRIENVMQDLQSFTPSPIDEYEFVSATASEKEIEEEITKIEEKRVNLSIDDVVLQLKYGNDEDLNYALSGFNESIKQGLITNDWITEEGIILVLVNRLSSCKPNNSLIILVNWYMV</sequence>
<dbReference type="EMBL" id="BSYR01000003">
    <property type="protein sequence ID" value="GMI65680.1"/>
    <property type="molecule type" value="Genomic_DNA"/>
</dbReference>
<dbReference type="Proteomes" id="UP001165190">
    <property type="component" value="Unassembled WGS sequence"/>
</dbReference>
<accession>A0A9W7GXG5</accession>
<comment type="caution">
    <text evidence="1">The sequence shown here is derived from an EMBL/GenBank/DDBJ whole genome shotgun (WGS) entry which is preliminary data.</text>
</comment>
<dbReference type="AlphaFoldDB" id="A0A9W7GXG5"/>
<keyword evidence="2" id="KW-1185">Reference proteome</keyword>
<evidence type="ECO:0000313" key="1">
    <source>
        <dbReference type="EMBL" id="GMI65680.1"/>
    </source>
</evidence>
<reference evidence="1" key="1">
    <citation type="submission" date="2023-05" db="EMBL/GenBank/DDBJ databases">
        <title>Genome and transcriptome analyses reveal genes involved in the formation of fine ridges on petal epidermal cells in Hibiscus trionum.</title>
        <authorList>
            <person name="Koshimizu S."/>
            <person name="Masuda S."/>
            <person name="Ishii T."/>
            <person name="Shirasu K."/>
            <person name="Hoshino A."/>
            <person name="Arita M."/>
        </authorList>
    </citation>
    <scope>NUCLEOTIDE SEQUENCE</scope>
    <source>
        <strain evidence="1">Hamamatsu line</strain>
    </source>
</reference>
<gene>
    <name evidence="1" type="ORF">HRI_000237300</name>
</gene>
<organism evidence="1 2">
    <name type="scientific">Hibiscus trionum</name>
    <name type="common">Flower of an hour</name>
    <dbReference type="NCBI Taxonomy" id="183268"/>
    <lineage>
        <taxon>Eukaryota</taxon>
        <taxon>Viridiplantae</taxon>
        <taxon>Streptophyta</taxon>
        <taxon>Embryophyta</taxon>
        <taxon>Tracheophyta</taxon>
        <taxon>Spermatophyta</taxon>
        <taxon>Magnoliopsida</taxon>
        <taxon>eudicotyledons</taxon>
        <taxon>Gunneridae</taxon>
        <taxon>Pentapetalae</taxon>
        <taxon>rosids</taxon>
        <taxon>malvids</taxon>
        <taxon>Malvales</taxon>
        <taxon>Malvaceae</taxon>
        <taxon>Malvoideae</taxon>
        <taxon>Hibiscus</taxon>
    </lineage>
</organism>